<feature type="region of interest" description="Disordered" evidence="1">
    <location>
        <begin position="1"/>
        <end position="25"/>
    </location>
</feature>
<gene>
    <name evidence="4" type="ORF">ACFOSU_15605</name>
</gene>
<comment type="caution">
    <text evidence="4">The sequence shown here is derived from an EMBL/GenBank/DDBJ whole genome shotgun (WGS) entry which is preliminary data.</text>
</comment>
<dbReference type="RefSeq" id="WP_380690866.1">
    <property type="nucleotide sequence ID" value="NZ_JBHRSS010000008.1"/>
</dbReference>
<dbReference type="InterPro" id="IPR052698">
    <property type="entry name" value="MoCofactor_Util/Proc"/>
</dbReference>
<accession>A0ABV7ERB7</accession>
<dbReference type="PANTHER" id="PTHR30388">
    <property type="entry name" value="ALDEHYDE OXIDOREDUCTASE MOLYBDENUM COFACTOR ASSEMBLY PROTEIN"/>
    <property type="match status" value="1"/>
</dbReference>
<reference evidence="5" key="1">
    <citation type="journal article" date="2019" name="Int. J. Syst. Evol. Microbiol.">
        <title>The Global Catalogue of Microorganisms (GCM) 10K type strain sequencing project: providing services to taxonomists for standard genome sequencing and annotation.</title>
        <authorList>
            <consortium name="The Broad Institute Genomics Platform"/>
            <consortium name="The Broad Institute Genome Sequencing Center for Infectious Disease"/>
            <person name="Wu L."/>
            <person name="Ma J."/>
        </authorList>
    </citation>
    <scope>NUCLEOTIDE SEQUENCE [LARGE SCALE GENOMIC DNA]</scope>
    <source>
        <strain evidence="5">KCTC 52640</strain>
    </source>
</reference>
<evidence type="ECO:0000313" key="4">
    <source>
        <dbReference type="EMBL" id="MFC3105307.1"/>
    </source>
</evidence>
<dbReference type="EMBL" id="JBHRSS010000008">
    <property type="protein sequence ID" value="MFC3105307.1"/>
    <property type="molecule type" value="Genomic_DNA"/>
</dbReference>
<dbReference type="Pfam" id="PF02625">
    <property type="entry name" value="XdhC_CoxI"/>
    <property type="match status" value="1"/>
</dbReference>
<proteinExistence type="predicted"/>
<feature type="domain" description="XdhC Rossmann" evidence="3">
    <location>
        <begin position="193"/>
        <end position="334"/>
    </location>
</feature>
<dbReference type="InterPro" id="IPR003777">
    <property type="entry name" value="XdhC_CoxI"/>
</dbReference>
<sequence length="346" mass="37074">MADKITPFPGPRRDPAAATAPEPGARADWPAWPTYGLIDDLLPVLEGWHARGRRVATATLVDISGSSPRPLGSEMAINDLGEVAGYVSGGCVEAAVATQALEVLEHGKPVMLDYGAGSPVLDVQLTCGGRIRIFVRAITDLENYVSRLRSARDARVPIDVCIDLDDGSHRFDAPALATGSQLFRKRHLPTPRLIVVGGDPVTLALCRLAPIFGYEVALLRPYGPAAPPVDTPLCQYDTRPLRSALRDLQLDASCAVYTLTHDMDDDHSVLIKALASEAFAIGALGSRSKSFERQALLRDAGIDADRMARLNTPAGLNIGAREPHEIALSVLAELVERRPRETAAAT</sequence>
<protein>
    <submittedName>
        <fullName evidence="4">XdhC family protein</fullName>
    </submittedName>
</protein>
<keyword evidence="5" id="KW-1185">Reference proteome</keyword>
<dbReference type="Pfam" id="PF13478">
    <property type="entry name" value="XdhC_C"/>
    <property type="match status" value="1"/>
</dbReference>
<name>A0ABV7ERB7_9GAMM</name>
<evidence type="ECO:0000259" key="2">
    <source>
        <dbReference type="Pfam" id="PF02625"/>
    </source>
</evidence>
<dbReference type="PANTHER" id="PTHR30388:SF4">
    <property type="entry name" value="MOLYBDENUM COFACTOR INSERTION CHAPERONE PAOD"/>
    <property type="match status" value="1"/>
</dbReference>
<dbReference type="InterPro" id="IPR027051">
    <property type="entry name" value="XdhC_Rossmann_dom"/>
</dbReference>
<feature type="compositionally biased region" description="Low complexity" evidence="1">
    <location>
        <begin position="16"/>
        <end position="25"/>
    </location>
</feature>
<evidence type="ECO:0000256" key="1">
    <source>
        <dbReference type="SAM" id="MobiDB-lite"/>
    </source>
</evidence>
<organism evidence="4 5">
    <name type="scientific">Salinisphaera aquimarina</name>
    <dbReference type="NCBI Taxonomy" id="2094031"/>
    <lineage>
        <taxon>Bacteria</taxon>
        <taxon>Pseudomonadati</taxon>
        <taxon>Pseudomonadota</taxon>
        <taxon>Gammaproteobacteria</taxon>
        <taxon>Salinisphaerales</taxon>
        <taxon>Salinisphaeraceae</taxon>
        <taxon>Salinisphaera</taxon>
    </lineage>
</organism>
<dbReference type="Gene3D" id="3.40.50.720">
    <property type="entry name" value="NAD(P)-binding Rossmann-like Domain"/>
    <property type="match status" value="1"/>
</dbReference>
<evidence type="ECO:0000313" key="5">
    <source>
        <dbReference type="Proteomes" id="UP001595462"/>
    </source>
</evidence>
<feature type="domain" description="XdhC- CoxI" evidence="2">
    <location>
        <begin position="48"/>
        <end position="115"/>
    </location>
</feature>
<dbReference type="Proteomes" id="UP001595462">
    <property type="component" value="Unassembled WGS sequence"/>
</dbReference>
<evidence type="ECO:0000259" key="3">
    <source>
        <dbReference type="Pfam" id="PF13478"/>
    </source>
</evidence>